<gene>
    <name evidence="1" type="ORF">DPX16_6155</name>
</gene>
<organism evidence="1 2">
    <name type="scientific">Anabarilius grahami</name>
    <name type="common">Kanglang fish</name>
    <name type="synonym">Barilius grahami</name>
    <dbReference type="NCBI Taxonomy" id="495550"/>
    <lineage>
        <taxon>Eukaryota</taxon>
        <taxon>Metazoa</taxon>
        <taxon>Chordata</taxon>
        <taxon>Craniata</taxon>
        <taxon>Vertebrata</taxon>
        <taxon>Euteleostomi</taxon>
        <taxon>Actinopterygii</taxon>
        <taxon>Neopterygii</taxon>
        <taxon>Teleostei</taxon>
        <taxon>Ostariophysi</taxon>
        <taxon>Cypriniformes</taxon>
        <taxon>Xenocyprididae</taxon>
        <taxon>Xenocypridinae</taxon>
        <taxon>Xenocypridinae incertae sedis</taxon>
        <taxon>Anabarilius</taxon>
    </lineage>
</organism>
<evidence type="ECO:0000313" key="1">
    <source>
        <dbReference type="EMBL" id="ROL52471.1"/>
    </source>
</evidence>
<sequence length="96" mass="10328">MAACWLMVPSQTQRSAAGGSEDRGGCTSSLADAALFVVAGVITKEKNVPVAQKPGKITQWYLNGPCSDRSSSDARDHEHAGMWKTHITLNNLENVR</sequence>
<dbReference type="EMBL" id="RJVU01015592">
    <property type="protein sequence ID" value="ROL52471.1"/>
    <property type="molecule type" value="Genomic_DNA"/>
</dbReference>
<proteinExistence type="predicted"/>
<protein>
    <submittedName>
        <fullName evidence="1">Uncharacterized protein</fullName>
    </submittedName>
</protein>
<evidence type="ECO:0000313" key="2">
    <source>
        <dbReference type="Proteomes" id="UP000281406"/>
    </source>
</evidence>
<name>A0A3N0Z2F1_ANAGA</name>
<keyword evidence="2" id="KW-1185">Reference proteome</keyword>
<reference evidence="1 2" key="1">
    <citation type="submission" date="2018-10" db="EMBL/GenBank/DDBJ databases">
        <title>Genome assembly for a Yunnan-Guizhou Plateau 3E fish, Anabarilius grahami (Regan), and its evolutionary and genetic applications.</title>
        <authorList>
            <person name="Jiang W."/>
        </authorList>
    </citation>
    <scope>NUCLEOTIDE SEQUENCE [LARGE SCALE GENOMIC DNA]</scope>
    <source>
        <strain evidence="1">AG-KIZ</strain>
        <tissue evidence="1">Muscle</tissue>
    </source>
</reference>
<dbReference type="AlphaFoldDB" id="A0A3N0Z2F1"/>
<accession>A0A3N0Z2F1</accession>
<comment type="caution">
    <text evidence="1">The sequence shown here is derived from an EMBL/GenBank/DDBJ whole genome shotgun (WGS) entry which is preliminary data.</text>
</comment>
<dbReference type="Proteomes" id="UP000281406">
    <property type="component" value="Unassembled WGS sequence"/>
</dbReference>